<gene>
    <name evidence="3" type="ORF">BQ4739_LOCUS13041</name>
</gene>
<feature type="compositionally biased region" description="Polar residues" evidence="1">
    <location>
        <begin position="39"/>
        <end position="50"/>
    </location>
</feature>
<name>A0A383W8A1_TETOB</name>
<feature type="region of interest" description="Disordered" evidence="1">
    <location>
        <begin position="22"/>
        <end position="59"/>
    </location>
</feature>
<feature type="compositionally biased region" description="Low complexity" evidence="1">
    <location>
        <begin position="22"/>
        <end position="38"/>
    </location>
</feature>
<keyword evidence="2" id="KW-0732">Signal</keyword>
<dbReference type="EMBL" id="FNXT01001175">
    <property type="protein sequence ID" value="SZX72906.1"/>
    <property type="molecule type" value="Genomic_DNA"/>
</dbReference>
<accession>A0A383W8A1</accession>
<dbReference type="AlphaFoldDB" id="A0A383W8A1"/>
<evidence type="ECO:0000256" key="1">
    <source>
        <dbReference type="SAM" id="MobiDB-lite"/>
    </source>
</evidence>
<reference evidence="3 4" key="1">
    <citation type="submission" date="2016-10" db="EMBL/GenBank/DDBJ databases">
        <authorList>
            <person name="Cai Z."/>
        </authorList>
    </citation>
    <scope>NUCLEOTIDE SEQUENCE [LARGE SCALE GENOMIC DNA]</scope>
</reference>
<protein>
    <submittedName>
        <fullName evidence="3">Uncharacterized protein</fullName>
    </submittedName>
</protein>
<sequence length="465" mass="49911">MTVARLVRSLLLLCCFSAGEPTTANTAASSSGTAKSSSIRQPTWGTGRQNTHADIRPRHTTATAQRLLADYYAGKLRPALPAAVGKVIREASAQQYAWAKPEWGRYRRRAVVLADPAGAGEFAIWAWDIVPEAAVQQALRVLSGMVGELAPDIRQRLVGGVQPSKVALFKRPEQVWTDIPEHSIWKGTEFGANDWLSGVGGTRAVPVSSSDTRNAMEAADDPYREESVLVHEFGHHIHNLVLPDCVARAADVAHAHAVASGSYSPGRYMVSSVFEYMANGAAAWFQGTCRSDVNDGIISRPRLLARDPTLFSLMQYIFTPSVGRMRYRSLCPACSTKWSPEAAVPLLEPGPPAPLIKLPLDQCISAASSWRPVPRNAPDCSDMKSECRARAIAGQCDTHPDMLTLCQLSCGVCRQVSSSPGCLDRNASCFVAASVQGRCQSDAAGMGPQGMGCLLSCGNCTAARI</sequence>
<dbReference type="Proteomes" id="UP000256970">
    <property type="component" value="Unassembled WGS sequence"/>
</dbReference>
<feature type="signal peptide" evidence="2">
    <location>
        <begin position="1"/>
        <end position="19"/>
    </location>
</feature>
<organism evidence="3 4">
    <name type="scientific">Tetradesmus obliquus</name>
    <name type="common">Green alga</name>
    <name type="synonym">Acutodesmus obliquus</name>
    <dbReference type="NCBI Taxonomy" id="3088"/>
    <lineage>
        <taxon>Eukaryota</taxon>
        <taxon>Viridiplantae</taxon>
        <taxon>Chlorophyta</taxon>
        <taxon>core chlorophytes</taxon>
        <taxon>Chlorophyceae</taxon>
        <taxon>CS clade</taxon>
        <taxon>Sphaeropleales</taxon>
        <taxon>Scenedesmaceae</taxon>
        <taxon>Tetradesmus</taxon>
    </lineage>
</organism>
<keyword evidence="4" id="KW-1185">Reference proteome</keyword>
<proteinExistence type="predicted"/>
<feature type="chain" id="PRO_5016763866" evidence="2">
    <location>
        <begin position="20"/>
        <end position="465"/>
    </location>
</feature>
<evidence type="ECO:0000313" key="3">
    <source>
        <dbReference type="EMBL" id="SZX72906.1"/>
    </source>
</evidence>
<evidence type="ECO:0000313" key="4">
    <source>
        <dbReference type="Proteomes" id="UP000256970"/>
    </source>
</evidence>
<evidence type="ECO:0000256" key="2">
    <source>
        <dbReference type="SAM" id="SignalP"/>
    </source>
</evidence>